<proteinExistence type="predicted"/>
<evidence type="ECO:0000313" key="3">
    <source>
        <dbReference type="Proteomes" id="UP000753802"/>
    </source>
</evidence>
<comment type="caution">
    <text evidence="2">The sequence shown here is derived from an EMBL/GenBank/DDBJ whole genome shotgun (WGS) entry which is preliminary data.</text>
</comment>
<dbReference type="RefSeq" id="WP_161818289.1">
    <property type="nucleotide sequence ID" value="NZ_JAACJS010000012.1"/>
</dbReference>
<evidence type="ECO:0000256" key="1">
    <source>
        <dbReference type="SAM" id="MobiDB-lite"/>
    </source>
</evidence>
<name>A0ABW9ZYA6_9BACT</name>
<gene>
    <name evidence="2" type="ORF">GWC95_08555</name>
</gene>
<evidence type="ECO:0008006" key="4">
    <source>
        <dbReference type="Google" id="ProtNLM"/>
    </source>
</evidence>
<keyword evidence="3" id="KW-1185">Reference proteome</keyword>
<feature type="compositionally biased region" description="Basic and acidic residues" evidence="1">
    <location>
        <begin position="53"/>
        <end position="62"/>
    </location>
</feature>
<feature type="region of interest" description="Disordered" evidence="1">
    <location>
        <begin position="28"/>
        <end position="62"/>
    </location>
</feature>
<protein>
    <recommendedName>
        <fullName evidence="4">Lipoprotein</fullName>
    </recommendedName>
</protein>
<dbReference type="EMBL" id="JAACJS010000012">
    <property type="protein sequence ID" value="NCI49970.1"/>
    <property type="molecule type" value="Genomic_DNA"/>
</dbReference>
<evidence type="ECO:0000313" key="2">
    <source>
        <dbReference type="EMBL" id="NCI49970.1"/>
    </source>
</evidence>
<dbReference type="PROSITE" id="PS51257">
    <property type="entry name" value="PROKAR_LIPOPROTEIN"/>
    <property type="match status" value="1"/>
</dbReference>
<organism evidence="2 3">
    <name type="scientific">Sediminibacterium roseum</name>
    <dbReference type="NCBI Taxonomy" id="1978412"/>
    <lineage>
        <taxon>Bacteria</taxon>
        <taxon>Pseudomonadati</taxon>
        <taxon>Bacteroidota</taxon>
        <taxon>Chitinophagia</taxon>
        <taxon>Chitinophagales</taxon>
        <taxon>Chitinophagaceae</taxon>
        <taxon>Sediminibacterium</taxon>
    </lineage>
</organism>
<reference evidence="2 3" key="1">
    <citation type="submission" date="2020-01" db="EMBL/GenBank/DDBJ databases">
        <title>Genome analysis.</title>
        <authorList>
            <person name="Wu S."/>
            <person name="Wang G."/>
        </authorList>
    </citation>
    <scope>NUCLEOTIDE SEQUENCE [LARGE SCALE GENOMIC DNA]</scope>
    <source>
        <strain evidence="2 3">SYL130</strain>
    </source>
</reference>
<accession>A0ABW9ZYA6</accession>
<sequence>MLRKTIACAMLAALMACNGGKHEPVVNEKDTLSNPVNYGKDGAPDSVANTDTMRVRPDSGQR</sequence>
<dbReference type="Proteomes" id="UP000753802">
    <property type="component" value="Unassembled WGS sequence"/>
</dbReference>